<dbReference type="AlphaFoldDB" id="A0AA97AQ21"/>
<protein>
    <submittedName>
        <fullName evidence="3">Integrase</fullName>
    </submittedName>
</protein>
<accession>A0AA97AQ21</accession>
<dbReference type="InterPro" id="IPR002104">
    <property type="entry name" value="Integrase_catalytic"/>
</dbReference>
<dbReference type="InterPro" id="IPR011010">
    <property type="entry name" value="DNA_brk_join_enz"/>
</dbReference>
<dbReference type="EMBL" id="CP053586">
    <property type="protein sequence ID" value="WNZ22713.1"/>
    <property type="molecule type" value="Genomic_DNA"/>
</dbReference>
<name>A0AA97AQ21_9CYAN</name>
<dbReference type="SUPFAM" id="SSF56349">
    <property type="entry name" value="DNA breaking-rejoining enzymes"/>
    <property type="match status" value="1"/>
</dbReference>
<evidence type="ECO:0000313" key="3">
    <source>
        <dbReference type="EMBL" id="WNZ22713.1"/>
    </source>
</evidence>
<proteinExistence type="predicted"/>
<dbReference type="InterPro" id="IPR013762">
    <property type="entry name" value="Integrase-like_cat_sf"/>
</dbReference>
<evidence type="ECO:0000256" key="1">
    <source>
        <dbReference type="ARBA" id="ARBA00023172"/>
    </source>
</evidence>
<feature type="domain" description="Tyr recombinase" evidence="2">
    <location>
        <begin position="131"/>
        <end position="292"/>
    </location>
</feature>
<reference evidence="3" key="1">
    <citation type="submission" date="2020-05" db="EMBL/GenBank/DDBJ databases">
        <authorList>
            <person name="Zhu T."/>
            <person name="Keshari N."/>
            <person name="Lu X."/>
        </authorList>
    </citation>
    <scope>NUCLEOTIDE SEQUENCE</scope>
    <source>
        <strain evidence="3">NK1-12</strain>
    </source>
</reference>
<sequence>MQHAEKQARLLGAELNLGRFSWSSWSDNEFESKSGILSAEWIRRFEVDYWNRRERNQQSETTWRTDYRVIFNKLPADEVLSPELLLNVINDIQPDSRQRKRAVQVCSALAKFAGFQADFSNLIGSYSPRRVNPRFLPSDAAIVAARDSVSNEAWRWVLGVIACYGLRPHEAFHIEMSEFPVLEVGDMTKTGGRIVYPLYPEWAEAWELDKVKLPNFQRVHSNAVLGTNVSDAFRRRGIPFHAYDLRHCYARRCFEFSLPPDLAAGLMGHSVQIHINTYRAWIDRATYRRAYDALINRVGRPLPPVM</sequence>
<dbReference type="RefSeq" id="WP_316434235.1">
    <property type="nucleotide sequence ID" value="NZ_CP053586.1"/>
</dbReference>
<evidence type="ECO:0000259" key="2">
    <source>
        <dbReference type="PROSITE" id="PS51898"/>
    </source>
</evidence>
<keyword evidence="1" id="KW-0233">DNA recombination</keyword>
<gene>
    <name evidence="3" type="ORF">HJG54_07490</name>
</gene>
<dbReference type="GO" id="GO:0006310">
    <property type="term" value="P:DNA recombination"/>
    <property type="evidence" value="ECO:0007669"/>
    <property type="project" value="UniProtKB-KW"/>
</dbReference>
<dbReference type="Gene3D" id="1.10.443.10">
    <property type="entry name" value="Intergrase catalytic core"/>
    <property type="match status" value="1"/>
</dbReference>
<dbReference type="PROSITE" id="PS51898">
    <property type="entry name" value="TYR_RECOMBINASE"/>
    <property type="match status" value="1"/>
</dbReference>
<organism evidence="3">
    <name type="scientific">Leptolyngbya sp. NK1-12</name>
    <dbReference type="NCBI Taxonomy" id="2547451"/>
    <lineage>
        <taxon>Bacteria</taxon>
        <taxon>Bacillati</taxon>
        <taxon>Cyanobacteriota</taxon>
        <taxon>Cyanophyceae</taxon>
        <taxon>Leptolyngbyales</taxon>
        <taxon>Leptolyngbyaceae</taxon>
        <taxon>Leptolyngbya group</taxon>
        <taxon>Leptolyngbya</taxon>
    </lineage>
</organism>
<dbReference type="GO" id="GO:0003677">
    <property type="term" value="F:DNA binding"/>
    <property type="evidence" value="ECO:0007669"/>
    <property type="project" value="InterPro"/>
</dbReference>
<dbReference type="GO" id="GO:0015074">
    <property type="term" value="P:DNA integration"/>
    <property type="evidence" value="ECO:0007669"/>
    <property type="project" value="InterPro"/>
</dbReference>